<feature type="region of interest" description="Disordered" evidence="1">
    <location>
        <begin position="1"/>
        <end position="58"/>
    </location>
</feature>
<reference evidence="3" key="1">
    <citation type="journal article" date="2018" name="Nat. Microbiol.">
        <title>Leveraging single-cell genomics to expand the fungal tree of life.</title>
        <authorList>
            <person name="Ahrendt S.R."/>
            <person name="Quandt C.A."/>
            <person name="Ciobanu D."/>
            <person name="Clum A."/>
            <person name="Salamov A."/>
            <person name="Andreopoulos B."/>
            <person name="Cheng J.F."/>
            <person name="Woyke T."/>
            <person name="Pelin A."/>
            <person name="Henrissat B."/>
            <person name="Reynolds N.K."/>
            <person name="Benny G.L."/>
            <person name="Smith M.E."/>
            <person name="James T.Y."/>
            <person name="Grigoriev I.V."/>
        </authorList>
    </citation>
    <scope>NUCLEOTIDE SEQUENCE [LARGE SCALE GENOMIC DNA]</scope>
    <source>
        <strain evidence="3">RSA 1356</strain>
    </source>
</reference>
<gene>
    <name evidence="2" type="ORF">THASP1DRAFT_29621</name>
</gene>
<evidence type="ECO:0000313" key="2">
    <source>
        <dbReference type="EMBL" id="RKP08573.1"/>
    </source>
</evidence>
<proteinExistence type="predicted"/>
<evidence type="ECO:0000256" key="1">
    <source>
        <dbReference type="SAM" id="MobiDB-lite"/>
    </source>
</evidence>
<feature type="region of interest" description="Disordered" evidence="1">
    <location>
        <begin position="80"/>
        <end position="137"/>
    </location>
</feature>
<feature type="compositionally biased region" description="Polar residues" evidence="1">
    <location>
        <begin position="112"/>
        <end position="132"/>
    </location>
</feature>
<feature type="compositionally biased region" description="Low complexity" evidence="1">
    <location>
        <begin position="98"/>
        <end position="111"/>
    </location>
</feature>
<keyword evidence="3" id="KW-1185">Reference proteome</keyword>
<evidence type="ECO:0000313" key="3">
    <source>
        <dbReference type="Proteomes" id="UP000271241"/>
    </source>
</evidence>
<name>A0A4P9XR68_9FUNG</name>
<protein>
    <submittedName>
        <fullName evidence="2">Uncharacterized protein</fullName>
    </submittedName>
</protein>
<feature type="compositionally biased region" description="Low complexity" evidence="1">
    <location>
        <begin position="24"/>
        <end position="37"/>
    </location>
</feature>
<dbReference type="Proteomes" id="UP000271241">
    <property type="component" value="Unassembled WGS sequence"/>
</dbReference>
<dbReference type="EMBL" id="KZ992589">
    <property type="protein sequence ID" value="RKP08573.1"/>
    <property type="molecule type" value="Genomic_DNA"/>
</dbReference>
<organism evidence="2 3">
    <name type="scientific">Thamnocephalis sphaerospora</name>
    <dbReference type="NCBI Taxonomy" id="78915"/>
    <lineage>
        <taxon>Eukaryota</taxon>
        <taxon>Fungi</taxon>
        <taxon>Fungi incertae sedis</taxon>
        <taxon>Zoopagomycota</taxon>
        <taxon>Zoopagomycotina</taxon>
        <taxon>Zoopagomycetes</taxon>
        <taxon>Zoopagales</taxon>
        <taxon>Sigmoideomycetaceae</taxon>
        <taxon>Thamnocephalis</taxon>
    </lineage>
</organism>
<sequence>MPPPAPSDGLPSGRVAALRGHFQSAASPSARSSPAGSMNPHKIHLAHTGSTPSALRAPEAAVVHASHRVPVAMVGTASEASLPADTAPPPYSAPRNVASAASTSTPALSNSGPSQLWQARTTTGESSATPSLSEKDVYRGSNMAVSPARPTHQQAAPSYTFHALPSPAPPSATRVRFAQAPAVPQAAAAAYSARTMSEKRSDTAADGAGLKLQPYRGLQKQRSGWFTFLCSGM</sequence>
<accession>A0A4P9XR68</accession>
<dbReference type="AlphaFoldDB" id="A0A4P9XR68"/>